<evidence type="ECO:0000313" key="2">
    <source>
        <dbReference type="Proteomes" id="UP001064048"/>
    </source>
</evidence>
<reference evidence="1 2" key="1">
    <citation type="journal article" date="2022" name="Genome Biol. Evol.">
        <title>The Spruce Budworm Genome: Reconstructing the Evolutionary History of Antifreeze Proteins.</title>
        <authorList>
            <person name="Beliveau C."/>
            <person name="Gagne P."/>
            <person name="Picq S."/>
            <person name="Vernygora O."/>
            <person name="Keeling C.I."/>
            <person name="Pinkney K."/>
            <person name="Doucet D."/>
            <person name="Wen F."/>
            <person name="Johnston J.S."/>
            <person name="Maaroufi H."/>
            <person name="Boyle B."/>
            <person name="Laroche J."/>
            <person name="Dewar K."/>
            <person name="Juretic N."/>
            <person name="Blackburn G."/>
            <person name="Nisole A."/>
            <person name="Brunet B."/>
            <person name="Brandao M."/>
            <person name="Lumley L."/>
            <person name="Duan J."/>
            <person name="Quan G."/>
            <person name="Lucarotti C.J."/>
            <person name="Roe A.D."/>
            <person name="Sperling F.A.H."/>
            <person name="Levesque R.C."/>
            <person name="Cusson M."/>
        </authorList>
    </citation>
    <scope>NUCLEOTIDE SEQUENCE [LARGE SCALE GENOMIC DNA]</scope>
    <source>
        <strain evidence="1">Glfc:IPQL:Cfum</strain>
    </source>
</reference>
<protein>
    <submittedName>
        <fullName evidence="1">Uncharacterized protein</fullName>
    </submittedName>
</protein>
<sequence length="91" mass="10621">MLLTALCVVAWAVATESTHIFTLDRDFNRLNSDTELSESVSEILARLKTFKIPIHPRVRLFYRLLRRGMERHSQRVADSLYVPDKYNVKNS</sequence>
<dbReference type="EMBL" id="CM046129">
    <property type="protein sequence ID" value="KAI8433706.1"/>
    <property type="molecule type" value="Genomic_DNA"/>
</dbReference>
<comment type="caution">
    <text evidence="1">The sequence shown here is derived from an EMBL/GenBank/DDBJ whole genome shotgun (WGS) entry which is preliminary data.</text>
</comment>
<dbReference type="Proteomes" id="UP001064048">
    <property type="component" value="Chromosome 29"/>
</dbReference>
<accession>A0ACC0KB20</accession>
<proteinExistence type="predicted"/>
<keyword evidence="2" id="KW-1185">Reference proteome</keyword>
<name>A0ACC0KB20_CHOFU</name>
<organism evidence="1 2">
    <name type="scientific">Choristoneura fumiferana</name>
    <name type="common">Spruce budworm moth</name>
    <name type="synonym">Archips fumiferana</name>
    <dbReference type="NCBI Taxonomy" id="7141"/>
    <lineage>
        <taxon>Eukaryota</taxon>
        <taxon>Metazoa</taxon>
        <taxon>Ecdysozoa</taxon>
        <taxon>Arthropoda</taxon>
        <taxon>Hexapoda</taxon>
        <taxon>Insecta</taxon>
        <taxon>Pterygota</taxon>
        <taxon>Neoptera</taxon>
        <taxon>Endopterygota</taxon>
        <taxon>Lepidoptera</taxon>
        <taxon>Glossata</taxon>
        <taxon>Ditrysia</taxon>
        <taxon>Tortricoidea</taxon>
        <taxon>Tortricidae</taxon>
        <taxon>Tortricinae</taxon>
        <taxon>Choristoneura</taxon>
    </lineage>
</organism>
<gene>
    <name evidence="1" type="ORF">MSG28_015701</name>
</gene>
<evidence type="ECO:0000313" key="1">
    <source>
        <dbReference type="EMBL" id="KAI8433706.1"/>
    </source>
</evidence>